<dbReference type="PANTHER" id="PTHR48471:SF1">
    <property type="entry name" value="DDE TNP4 DOMAIN-CONTAINING PROTEIN"/>
    <property type="match status" value="1"/>
</dbReference>
<proteinExistence type="predicted"/>
<dbReference type="PANTHER" id="PTHR48471">
    <property type="entry name" value="DDE TNP4 DOMAIN-CONTAINING PROTEIN"/>
    <property type="match status" value="1"/>
</dbReference>
<dbReference type="EMBL" id="KN835798">
    <property type="protein sequence ID" value="KIK34174.1"/>
    <property type="molecule type" value="Genomic_DNA"/>
</dbReference>
<reference evidence="5" key="2">
    <citation type="submission" date="2015-01" db="EMBL/GenBank/DDBJ databases">
        <title>Evolutionary Origins and Diversification of the Mycorrhizal Mutualists.</title>
        <authorList>
            <consortium name="DOE Joint Genome Institute"/>
            <consortium name="Mycorrhizal Genomics Consortium"/>
            <person name="Kohler A."/>
            <person name="Kuo A."/>
            <person name="Nagy L.G."/>
            <person name="Floudas D."/>
            <person name="Copeland A."/>
            <person name="Barry K.W."/>
            <person name="Cichocki N."/>
            <person name="Veneault-Fourrey C."/>
            <person name="LaButti K."/>
            <person name="Lindquist E.A."/>
            <person name="Lipzen A."/>
            <person name="Lundell T."/>
            <person name="Morin E."/>
            <person name="Murat C."/>
            <person name="Riley R."/>
            <person name="Ohm R."/>
            <person name="Sun H."/>
            <person name="Tunlid A."/>
            <person name="Henrissat B."/>
            <person name="Grigoriev I.V."/>
            <person name="Hibbett D.S."/>
            <person name="Martin F."/>
        </authorList>
    </citation>
    <scope>NUCLEOTIDE SEQUENCE [LARGE SCALE GENOMIC DNA]</scope>
    <source>
        <strain evidence="5">UH-Slu-Lm8-n1</strain>
    </source>
</reference>
<evidence type="ECO:0000256" key="2">
    <source>
        <dbReference type="ARBA" id="ARBA00022723"/>
    </source>
</evidence>
<dbReference type="InParanoid" id="A0A0D0A7Q4"/>
<sequence length="294" mass="33662">MEDILLQYALVNNAEELALLDDKEDTTICLYLCRAQLLPDPHHNTPWRLLYESQNDRTFITIMGIDALIFEFILTSGFASQRYKKPVTCPDINLHGIPCLNRHSLNTARALGLILHYLNSTMQETSLQQIFVLVPTTNDEIENTTYNGWLSEHFISSVIKFSAEGIIMSTTRTNTPGSWHDSRLASHIYTQLQLHMPSNYYIVMNTTFLRGTSSINERIRAPLKHGQVLCMRAIQGAFGRLHLPLNIANEEALSNLIEICLRLHNLHAIHVGINQIWTVYTKLWQATEDDMDVW</sequence>
<organism evidence="4 5">
    <name type="scientific">Suillus luteus UH-Slu-Lm8-n1</name>
    <dbReference type="NCBI Taxonomy" id="930992"/>
    <lineage>
        <taxon>Eukaryota</taxon>
        <taxon>Fungi</taxon>
        <taxon>Dikarya</taxon>
        <taxon>Basidiomycota</taxon>
        <taxon>Agaricomycotina</taxon>
        <taxon>Agaricomycetes</taxon>
        <taxon>Agaricomycetidae</taxon>
        <taxon>Boletales</taxon>
        <taxon>Suillineae</taxon>
        <taxon>Suillaceae</taxon>
        <taxon>Suillus</taxon>
    </lineage>
</organism>
<dbReference type="GO" id="GO:0046872">
    <property type="term" value="F:metal ion binding"/>
    <property type="evidence" value="ECO:0007669"/>
    <property type="project" value="UniProtKB-KW"/>
</dbReference>
<evidence type="ECO:0000256" key="1">
    <source>
        <dbReference type="ARBA" id="ARBA00001968"/>
    </source>
</evidence>
<feature type="domain" description="DDE Tnp4" evidence="3">
    <location>
        <begin position="135"/>
        <end position="209"/>
    </location>
</feature>
<dbReference type="InterPro" id="IPR027806">
    <property type="entry name" value="HARBI1_dom"/>
</dbReference>
<keyword evidence="5" id="KW-1185">Reference proteome</keyword>
<evidence type="ECO:0000259" key="3">
    <source>
        <dbReference type="Pfam" id="PF13359"/>
    </source>
</evidence>
<dbReference type="AlphaFoldDB" id="A0A0D0A7Q4"/>
<dbReference type="HOGENOM" id="CLU_048932_1_2_1"/>
<accession>A0A0D0A7Q4</accession>
<evidence type="ECO:0000313" key="4">
    <source>
        <dbReference type="EMBL" id="KIK34174.1"/>
    </source>
</evidence>
<dbReference type="Proteomes" id="UP000054485">
    <property type="component" value="Unassembled WGS sequence"/>
</dbReference>
<dbReference type="Pfam" id="PF13359">
    <property type="entry name" value="DDE_Tnp_4"/>
    <property type="match status" value="1"/>
</dbReference>
<evidence type="ECO:0000313" key="5">
    <source>
        <dbReference type="Proteomes" id="UP000054485"/>
    </source>
</evidence>
<gene>
    <name evidence="4" type="ORF">CY34DRAFT_26917</name>
</gene>
<name>A0A0D0A7Q4_9AGAM</name>
<protein>
    <recommendedName>
        <fullName evidence="3">DDE Tnp4 domain-containing protein</fullName>
    </recommendedName>
</protein>
<keyword evidence="2" id="KW-0479">Metal-binding</keyword>
<dbReference type="OrthoDB" id="78198at2759"/>
<reference evidence="4 5" key="1">
    <citation type="submission" date="2014-04" db="EMBL/GenBank/DDBJ databases">
        <authorList>
            <consortium name="DOE Joint Genome Institute"/>
            <person name="Kuo A."/>
            <person name="Ruytinx J."/>
            <person name="Rineau F."/>
            <person name="Colpaert J."/>
            <person name="Kohler A."/>
            <person name="Nagy L.G."/>
            <person name="Floudas D."/>
            <person name="Copeland A."/>
            <person name="Barry K.W."/>
            <person name="Cichocki N."/>
            <person name="Veneault-Fourrey C."/>
            <person name="LaButti K."/>
            <person name="Lindquist E.A."/>
            <person name="Lipzen A."/>
            <person name="Lundell T."/>
            <person name="Morin E."/>
            <person name="Murat C."/>
            <person name="Sun H."/>
            <person name="Tunlid A."/>
            <person name="Henrissat B."/>
            <person name="Grigoriev I.V."/>
            <person name="Hibbett D.S."/>
            <person name="Martin F."/>
            <person name="Nordberg H.P."/>
            <person name="Cantor M.N."/>
            <person name="Hua S.X."/>
        </authorList>
    </citation>
    <scope>NUCLEOTIDE SEQUENCE [LARGE SCALE GENOMIC DNA]</scope>
    <source>
        <strain evidence="4 5">UH-Slu-Lm8-n1</strain>
    </source>
</reference>
<comment type="cofactor">
    <cofactor evidence="1">
        <name>a divalent metal cation</name>
        <dbReference type="ChEBI" id="CHEBI:60240"/>
    </cofactor>
</comment>